<sequence>MAKDNGCSKYVGQSYYTTRKYDPKRAYPWLTSVTRLGISSNKKQAIEAAINRPDALLRSVSPLGKASNYPSILGEVQGRQVSGPLPYKANVSFDTNAIQVGTVEPNVHPTLESASNLGGNVKKQKSCMTKELAMTSEPGPNKSPLSNKSLLLSGVIDGAPVMYVLKRRKIFLRGVIKGSKILCSCNECNNLKYIGPSKFERHAGGKTKKPHAFMYLENGKTISQVCQELRDTPDDMLFRRLPEIAGSAFRWLSFNNRKRSF</sequence>
<feature type="domain" description="Tify" evidence="3">
    <location>
        <begin position="174"/>
        <end position="229"/>
    </location>
</feature>
<comment type="caution">
    <text evidence="4">The sequence shown here is derived from an EMBL/GenBank/DDBJ whole genome shotgun (WGS) entry which is preliminary data.</text>
</comment>
<dbReference type="InterPro" id="IPR032308">
    <property type="entry name" value="TDBD"/>
</dbReference>
<keyword evidence="5" id="KW-1185">Reference proteome</keyword>
<evidence type="ECO:0000256" key="1">
    <source>
        <dbReference type="ARBA" id="ARBA00004123"/>
    </source>
</evidence>
<organism evidence="4 5">
    <name type="scientific">Eucalyptus globulus</name>
    <name type="common">Tasmanian blue gum</name>
    <dbReference type="NCBI Taxonomy" id="34317"/>
    <lineage>
        <taxon>Eukaryota</taxon>
        <taxon>Viridiplantae</taxon>
        <taxon>Streptophyta</taxon>
        <taxon>Embryophyta</taxon>
        <taxon>Tracheophyta</taxon>
        <taxon>Spermatophyta</taxon>
        <taxon>Magnoliopsida</taxon>
        <taxon>eudicotyledons</taxon>
        <taxon>Gunneridae</taxon>
        <taxon>Pentapetalae</taxon>
        <taxon>rosids</taxon>
        <taxon>malvids</taxon>
        <taxon>Myrtales</taxon>
        <taxon>Myrtaceae</taxon>
        <taxon>Myrtoideae</taxon>
        <taxon>Eucalypteae</taxon>
        <taxon>Eucalyptus</taxon>
    </lineage>
</organism>
<comment type="subcellular location">
    <subcellularLocation>
        <location evidence="1">Nucleus</location>
    </subcellularLocation>
</comment>
<dbReference type="Pfam" id="PF16135">
    <property type="entry name" value="TDBD"/>
    <property type="match status" value="1"/>
</dbReference>
<gene>
    <name evidence="4" type="ORF">ACJRO7_021142</name>
</gene>
<dbReference type="PANTHER" id="PTHR47025">
    <property type="entry name" value="AUTOIMMUNE REGULATOR"/>
    <property type="match status" value="1"/>
</dbReference>
<keyword evidence="2" id="KW-0539">Nucleus</keyword>
<evidence type="ECO:0000259" key="3">
    <source>
        <dbReference type="Pfam" id="PF16135"/>
    </source>
</evidence>
<evidence type="ECO:0000313" key="4">
    <source>
        <dbReference type="EMBL" id="KAL3739824.1"/>
    </source>
</evidence>
<evidence type="ECO:0000256" key="2">
    <source>
        <dbReference type="ARBA" id="ARBA00023242"/>
    </source>
</evidence>
<dbReference type="AlphaFoldDB" id="A0ABD3KLH0"/>
<reference evidence="4 5" key="1">
    <citation type="submission" date="2024-11" db="EMBL/GenBank/DDBJ databases">
        <title>Chromosome-level genome assembly of Eucalyptus globulus Labill. provides insights into its genome evolution.</title>
        <authorList>
            <person name="Li X."/>
        </authorList>
    </citation>
    <scope>NUCLEOTIDE SEQUENCE [LARGE SCALE GENOMIC DNA]</scope>
    <source>
        <strain evidence="4">CL2024</strain>
        <tissue evidence="4">Fresh tender leaves</tissue>
    </source>
</reference>
<proteinExistence type="predicted"/>
<evidence type="ECO:0000313" key="5">
    <source>
        <dbReference type="Proteomes" id="UP001634007"/>
    </source>
</evidence>
<accession>A0ABD3KLH0</accession>
<dbReference type="PANTHER" id="PTHR47025:SF9">
    <property type="entry name" value="PROTEIN, PUTATIVE-RELATED"/>
    <property type="match status" value="1"/>
</dbReference>
<protein>
    <recommendedName>
        <fullName evidence="3">Tify domain-containing protein</fullName>
    </recommendedName>
</protein>
<dbReference type="GO" id="GO:0005634">
    <property type="term" value="C:nucleus"/>
    <property type="evidence" value="ECO:0007669"/>
    <property type="project" value="UniProtKB-SubCell"/>
</dbReference>
<dbReference type="Proteomes" id="UP001634007">
    <property type="component" value="Unassembled WGS sequence"/>
</dbReference>
<dbReference type="EMBL" id="JBJKBG010000005">
    <property type="protein sequence ID" value="KAL3739824.1"/>
    <property type="molecule type" value="Genomic_DNA"/>
</dbReference>
<name>A0ABD3KLH0_EUCGL</name>